<dbReference type="SUPFAM" id="SSF48726">
    <property type="entry name" value="Immunoglobulin"/>
    <property type="match status" value="2"/>
</dbReference>
<accession>A0A8S4BCL9</accession>
<feature type="domain" description="Ig-like" evidence="7">
    <location>
        <begin position="5"/>
        <end position="111"/>
    </location>
</feature>
<keyword evidence="5" id="KW-0325">Glycoprotein</keyword>
<dbReference type="InterPro" id="IPR013783">
    <property type="entry name" value="Ig-like_fold"/>
</dbReference>
<evidence type="ECO:0000256" key="4">
    <source>
        <dbReference type="ARBA" id="ARBA00023157"/>
    </source>
</evidence>
<dbReference type="GO" id="GO:0050852">
    <property type="term" value="P:T cell receptor signaling pathway"/>
    <property type="evidence" value="ECO:0007669"/>
    <property type="project" value="TreeGrafter"/>
</dbReference>
<dbReference type="SMART" id="SM00409">
    <property type="entry name" value="IG"/>
    <property type="match status" value="2"/>
</dbReference>
<dbReference type="InterPro" id="IPR003598">
    <property type="entry name" value="Ig_sub2"/>
</dbReference>
<keyword evidence="6" id="KW-0393">Immunoglobulin domain</keyword>
<dbReference type="InterPro" id="IPR007110">
    <property type="entry name" value="Ig-like_dom"/>
</dbReference>
<dbReference type="InterPro" id="IPR003599">
    <property type="entry name" value="Ig_sub"/>
</dbReference>
<dbReference type="GO" id="GO:0009897">
    <property type="term" value="C:external side of plasma membrane"/>
    <property type="evidence" value="ECO:0007669"/>
    <property type="project" value="TreeGrafter"/>
</dbReference>
<dbReference type="PANTHER" id="PTHR24100:SF151">
    <property type="entry name" value="ICOS LIGAND"/>
    <property type="match status" value="1"/>
</dbReference>
<evidence type="ECO:0000256" key="3">
    <source>
        <dbReference type="ARBA" id="ARBA00023136"/>
    </source>
</evidence>
<dbReference type="InterPro" id="IPR013106">
    <property type="entry name" value="Ig_V-set"/>
</dbReference>
<evidence type="ECO:0000313" key="8">
    <source>
        <dbReference type="EMBL" id="CAG5929148.1"/>
    </source>
</evidence>
<organism evidence="8 9">
    <name type="scientific">Menidia menidia</name>
    <name type="common">Atlantic silverside</name>
    <dbReference type="NCBI Taxonomy" id="238744"/>
    <lineage>
        <taxon>Eukaryota</taxon>
        <taxon>Metazoa</taxon>
        <taxon>Chordata</taxon>
        <taxon>Craniata</taxon>
        <taxon>Vertebrata</taxon>
        <taxon>Euteleostomi</taxon>
        <taxon>Actinopterygii</taxon>
        <taxon>Neopterygii</taxon>
        <taxon>Teleostei</taxon>
        <taxon>Neoteleostei</taxon>
        <taxon>Acanthomorphata</taxon>
        <taxon>Ovalentaria</taxon>
        <taxon>Atherinomorphae</taxon>
        <taxon>Atheriniformes</taxon>
        <taxon>Atherinopsidae</taxon>
        <taxon>Menidiinae</taxon>
        <taxon>Menidia</taxon>
    </lineage>
</organism>
<evidence type="ECO:0000313" key="9">
    <source>
        <dbReference type="Proteomes" id="UP000677803"/>
    </source>
</evidence>
<keyword evidence="9" id="KW-1185">Reference proteome</keyword>
<dbReference type="AlphaFoldDB" id="A0A8S4BCL9"/>
<name>A0A8S4BCL9_9TELE</name>
<dbReference type="SMART" id="SM00408">
    <property type="entry name" value="IGc2"/>
    <property type="match status" value="2"/>
</dbReference>
<gene>
    <name evidence="8" type="ORF">MMEN_LOCUS12792</name>
</gene>
<dbReference type="GO" id="GO:1903037">
    <property type="term" value="P:regulation of leukocyte cell-cell adhesion"/>
    <property type="evidence" value="ECO:0007669"/>
    <property type="project" value="UniProtKB-ARBA"/>
</dbReference>
<feature type="domain" description="Ig-like" evidence="7">
    <location>
        <begin position="124"/>
        <end position="230"/>
    </location>
</feature>
<evidence type="ECO:0000256" key="5">
    <source>
        <dbReference type="ARBA" id="ARBA00023180"/>
    </source>
</evidence>
<dbReference type="GO" id="GO:0050863">
    <property type="term" value="P:regulation of T cell activation"/>
    <property type="evidence" value="ECO:0007669"/>
    <property type="project" value="UniProtKB-ARBA"/>
</dbReference>
<proteinExistence type="predicted"/>
<protein>
    <submittedName>
        <fullName evidence="8">(Atlantic silverside) hypothetical protein</fullName>
    </submittedName>
</protein>
<evidence type="ECO:0000259" key="7">
    <source>
        <dbReference type="PROSITE" id="PS50835"/>
    </source>
</evidence>
<dbReference type="PANTHER" id="PTHR24100">
    <property type="entry name" value="BUTYROPHILIN"/>
    <property type="match status" value="1"/>
</dbReference>
<reference evidence="8" key="1">
    <citation type="submission" date="2021-05" db="EMBL/GenBank/DDBJ databases">
        <authorList>
            <person name="Tigano A."/>
        </authorList>
    </citation>
    <scope>NUCLEOTIDE SEQUENCE</scope>
</reference>
<dbReference type="InterPro" id="IPR050504">
    <property type="entry name" value="IgSF_BTN/MOG"/>
</dbReference>
<evidence type="ECO:0000256" key="6">
    <source>
        <dbReference type="ARBA" id="ARBA00023319"/>
    </source>
</evidence>
<dbReference type="InterPro" id="IPR036179">
    <property type="entry name" value="Ig-like_dom_sf"/>
</dbReference>
<dbReference type="OrthoDB" id="10012075at2759"/>
<dbReference type="FunFam" id="2.60.40.10:FF:000142">
    <property type="entry name" value="V-set domain-containing T-cell activation inhibitor 1"/>
    <property type="match status" value="2"/>
</dbReference>
<dbReference type="Gene3D" id="2.60.40.10">
    <property type="entry name" value="Immunoglobulins"/>
    <property type="match status" value="2"/>
</dbReference>
<dbReference type="GO" id="GO:0005102">
    <property type="term" value="F:signaling receptor binding"/>
    <property type="evidence" value="ECO:0007669"/>
    <property type="project" value="TreeGrafter"/>
</dbReference>
<evidence type="ECO:0000256" key="2">
    <source>
        <dbReference type="ARBA" id="ARBA00022729"/>
    </source>
</evidence>
<dbReference type="GO" id="GO:0001817">
    <property type="term" value="P:regulation of cytokine production"/>
    <property type="evidence" value="ECO:0007669"/>
    <property type="project" value="TreeGrafter"/>
</dbReference>
<keyword evidence="2" id="KW-0732">Signal</keyword>
<comment type="subcellular location">
    <subcellularLocation>
        <location evidence="1">Membrane</location>
    </subcellularLocation>
</comment>
<keyword evidence="4" id="KW-1015">Disulfide bond</keyword>
<comment type="caution">
    <text evidence="8">The sequence shown here is derived from an EMBL/GenBank/DDBJ whole genome shotgun (WGS) entry which is preliminary data.</text>
</comment>
<dbReference type="PROSITE" id="PS50835">
    <property type="entry name" value="IG_LIKE"/>
    <property type="match status" value="2"/>
</dbReference>
<evidence type="ECO:0000256" key="1">
    <source>
        <dbReference type="ARBA" id="ARBA00004370"/>
    </source>
</evidence>
<sequence length="237" mass="26062">MFVSPGSYSVKGSPERVQVPLGGDAHLPCRLHPASDVRSLTVLWELNGTQVYSYRSKSPSSDVDARFMDRTSLNDTDMSSGNISLTLHNITEEDEGMYTCIVPRRFKATVTLVVGYSKGLFVSPGKYSVNGSPKRVVVPLGGDALLPCHLHPASDVRSLTVLWEFNGTQVYSYRSKSPSSDVDARFMNRTSLNDTDMSSGNISLTLHNITEEDEGMYTCIVPRRFKATVHVAVGEFC</sequence>
<dbReference type="Proteomes" id="UP000677803">
    <property type="component" value="Unassembled WGS sequence"/>
</dbReference>
<keyword evidence="3" id="KW-0472">Membrane</keyword>
<dbReference type="SMART" id="SM00406">
    <property type="entry name" value="IGv"/>
    <property type="match status" value="2"/>
</dbReference>
<dbReference type="Pfam" id="PF07686">
    <property type="entry name" value="V-set"/>
    <property type="match status" value="2"/>
</dbReference>
<dbReference type="EMBL" id="CAJRST010014446">
    <property type="protein sequence ID" value="CAG5929148.1"/>
    <property type="molecule type" value="Genomic_DNA"/>
</dbReference>